<dbReference type="Ensembl" id="ENSCCRT00015039123.1">
    <property type="protein sequence ID" value="ENSCCRP00015037817.1"/>
    <property type="gene ID" value="ENSCCRG00015015755.1"/>
</dbReference>
<evidence type="ECO:0000256" key="6">
    <source>
        <dbReference type="SAM" id="SignalP"/>
    </source>
</evidence>
<dbReference type="SMART" id="SM00406">
    <property type="entry name" value="IGv"/>
    <property type="match status" value="2"/>
</dbReference>
<feature type="domain" description="Ig-like" evidence="7">
    <location>
        <begin position="21"/>
        <end position="117"/>
    </location>
</feature>
<dbReference type="GO" id="GO:0042101">
    <property type="term" value="C:T cell receptor complex"/>
    <property type="evidence" value="ECO:0007669"/>
    <property type="project" value="UniProtKB-KW"/>
</dbReference>
<keyword evidence="3" id="KW-0675">Receptor</keyword>
<evidence type="ECO:0000256" key="2">
    <source>
        <dbReference type="ARBA" id="ARBA00023130"/>
    </source>
</evidence>
<proteinExistence type="predicted"/>
<dbReference type="InterPro" id="IPR007110">
    <property type="entry name" value="Ig-like_dom"/>
</dbReference>
<evidence type="ECO:0000313" key="9">
    <source>
        <dbReference type="Proteomes" id="UP000694700"/>
    </source>
</evidence>
<evidence type="ECO:0000259" key="7">
    <source>
        <dbReference type="PROSITE" id="PS50835"/>
    </source>
</evidence>
<dbReference type="Proteomes" id="UP000694700">
    <property type="component" value="Unplaced"/>
</dbReference>
<keyword evidence="2" id="KW-1064">Adaptive immunity</keyword>
<protein>
    <recommendedName>
        <fullName evidence="7">Ig-like domain-containing protein</fullName>
    </recommendedName>
</protein>
<dbReference type="Gene3D" id="2.60.40.10">
    <property type="entry name" value="Immunoglobulins"/>
    <property type="match status" value="2"/>
</dbReference>
<feature type="chain" id="PRO_5034382630" description="Ig-like domain-containing protein" evidence="6">
    <location>
        <begin position="21"/>
        <end position="265"/>
    </location>
</feature>
<dbReference type="InterPro" id="IPR013783">
    <property type="entry name" value="Ig-like_fold"/>
</dbReference>
<name>A0A8C1UIC7_CYPCA</name>
<dbReference type="GO" id="GO:0002250">
    <property type="term" value="P:adaptive immune response"/>
    <property type="evidence" value="ECO:0007669"/>
    <property type="project" value="UniProtKB-KW"/>
</dbReference>
<dbReference type="SUPFAM" id="SSF48726">
    <property type="entry name" value="Immunoglobulin"/>
    <property type="match status" value="2"/>
</dbReference>
<feature type="signal peptide" evidence="6">
    <location>
        <begin position="1"/>
        <end position="20"/>
    </location>
</feature>
<reference evidence="8" key="1">
    <citation type="submission" date="2025-08" db="UniProtKB">
        <authorList>
            <consortium name="Ensembl"/>
        </authorList>
    </citation>
    <scope>IDENTIFICATION</scope>
</reference>
<keyword evidence="4" id="KW-0393">Immunoglobulin domain</keyword>
<accession>A0A8C1UIC7</accession>
<dbReference type="InterPro" id="IPR003599">
    <property type="entry name" value="Ig_sub"/>
</dbReference>
<evidence type="ECO:0000256" key="4">
    <source>
        <dbReference type="ARBA" id="ARBA00023319"/>
    </source>
</evidence>
<dbReference type="PANTHER" id="PTHR19367">
    <property type="entry name" value="T-CELL RECEPTOR ALPHA CHAIN V REGION"/>
    <property type="match status" value="1"/>
</dbReference>
<dbReference type="Pfam" id="PF07686">
    <property type="entry name" value="V-set"/>
    <property type="match status" value="2"/>
</dbReference>
<evidence type="ECO:0000256" key="1">
    <source>
        <dbReference type="ARBA" id="ARBA00022729"/>
    </source>
</evidence>
<evidence type="ECO:0000256" key="5">
    <source>
        <dbReference type="ARBA" id="ARBA00043266"/>
    </source>
</evidence>
<dbReference type="InterPro" id="IPR051287">
    <property type="entry name" value="TCR_variable_region"/>
</dbReference>
<dbReference type="AlphaFoldDB" id="A0A8C1UIC7"/>
<dbReference type="PROSITE" id="PS50835">
    <property type="entry name" value="IG_LIKE"/>
    <property type="match status" value="1"/>
</dbReference>
<keyword evidence="5" id="KW-1279">T cell receptor</keyword>
<sequence>MFRWALLYLCFIAHYYVCCGQDMVKQPSGEMTESEGAQVILMCNYTSTNPDLFWYKQLPNRSPTFILNQYTTEPGFKRFSATLDSTSRMFPLTIKNLHVSDSAVYYCALRTLYKNLTHFIASASHISSPLYTIVNTREHFSIQQKQHYRLVEQSSGEITASERDQVIVRCNYFTTGINIYIFWYKQLPNKSPTFILKQYTTEPDFKRFSATLNSTSRTFQLMIKNLHVSDSDVLLYSEAHSDRNTLNSHTKTEEVLSYMMRCKST</sequence>
<dbReference type="PANTHER" id="PTHR19367:SF18">
    <property type="entry name" value="T CELL RECEPTOR ALPHA VARIABLE 16"/>
    <property type="match status" value="1"/>
</dbReference>
<organism evidence="8 9">
    <name type="scientific">Cyprinus carpio</name>
    <name type="common">Common carp</name>
    <dbReference type="NCBI Taxonomy" id="7962"/>
    <lineage>
        <taxon>Eukaryota</taxon>
        <taxon>Metazoa</taxon>
        <taxon>Chordata</taxon>
        <taxon>Craniata</taxon>
        <taxon>Vertebrata</taxon>
        <taxon>Euteleostomi</taxon>
        <taxon>Actinopterygii</taxon>
        <taxon>Neopterygii</taxon>
        <taxon>Teleostei</taxon>
        <taxon>Ostariophysi</taxon>
        <taxon>Cypriniformes</taxon>
        <taxon>Cyprinidae</taxon>
        <taxon>Cyprininae</taxon>
        <taxon>Cyprinus</taxon>
    </lineage>
</organism>
<evidence type="ECO:0000256" key="3">
    <source>
        <dbReference type="ARBA" id="ARBA00023170"/>
    </source>
</evidence>
<keyword evidence="5" id="KW-0391">Immunity</keyword>
<dbReference type="InterPro" id="IPR013106">
    <property type="entry name" value="Ig_V-set"/>
</dbReference>
<dbReference type="SMART" id="SM00409">
    <property type="entry name" value="IG"/>
    <property type="match status" value="2"/>
</dbReference>
<keyword evidence="1 6" id="KW-0732">Signal</keyword>
<evidence type="ECO:0000313" key="8">
    <source>
        <dbReference type="Ensembl" id="ENSCCRP00015037817.1"/>
    </source>
</evidence>
<dbReference type="InterPro" id="IPR036179">
    <property type="entry name" value="Ig-like_dom_sf"/>
</dbReference>